<evidence type="ECO:0000259" key="1">
    <source>
        <dbReference type="SMART" id="SM00401"/>
    </source>
</evidence>
<protein>
    <recommendedName>
        <fullName evidence="1">GATA-type domain-containing protein</fullName>
    </recommendedName>
</protein>
<dbReference type="Proteomes" id="UP000241769">
    <property type="component" value="Unassembled WGS sequence"/>
</dbReference>
<dbReference type="Gene3D" id="3.30.50.10">
    <property type="entry name" value="Erythroid Transcription Factor GATA-1, subunit A"/>
    <property type="match status" value="1"/>
</dbReference>
<proteinExistence type="predicted"/>
<dbReference type="GO" id="GO:0043565">
    <property type="term" value="F:sequence-specific DNA binding"/>
    <property type="evidence" value="ECO:0007669"/>
    <property type="project" value="InterPro"/>
</dbReference>
<dbReference type="SMART" id="SM00401">
    <property type="entry name" value="ZnF_GATA"/>
    <property type="match status" value="1"/>
</dbReference>
<dbReference type="EMBL" id="MDYQ01000002">
    <property type="protein sequence ID" value="PRP89534.1"/>
    <property type="molecule type" value="Genomic_DNA"/>
</dbReference>
<organism evidence="2 3">
    <name type="scientific">Planoprotostelium fungivorum</name>
    <dbReference type="NCBI Taxonomy" id="1890364"/>
    <lineage>
        <taxon>Eukaryota</taxon>
        <taxon>Amoebozoa</taxon>
        <taxon>Evosea</taxon>
        <taxon>Variosea</taxon>
        <taxon>Cavosteliida</taxon>
        <taxon>Cavosteliaceae</taxon>
        <taxon>Planoprotostelium</taxon>
    </lineage>
</organism>
<dbReference type="AlphaFoldDB" id="A0A2P6P015"/>
<name>A0A2P6P015_9EUKA</name>
<dbReference type="OrthoDB" id="2162994at2759"/>
<evidence type="ECO:0000313" key="3">
    <source>
        <dbReference type="Proteomes" id="UP000241769"/>
    </source>
</evidence>
<dbReference type="SUPFAM" id="SSF57716">
    <property type="entry name" value="Glucocorticoid receptor-like (DNA-binding domain)"/>
    <property type="match status" value="1"/>
</dbReference>
<comment type="caution">
    <text evidence="2">The sequence shown here is derived from an EMBL/GenBank/DDBJ whole genome shotgun (WGS) entry which is preliminary data.</text>
</comment>
<dbReference type="InParanoid" id="A0A2P6P015"/>
<reference evidence="2 3" key="1">
    <citation type="journal article" date="2018" name="Genome Biol. Evol.">
        <title>Multiple Roots of Fruiting Body Formation in Amoebozoa.</title>
        <authorList>
            <person name="Hillmann F."/>
            <person name="Forbes G."/>
            <person name="Novohradska S."/>
            <person name="Ferling I."/>
            <person name="Riege K."/>
            <person name="Groth M."/>
            <person name="Westermann M."/>
            <person name="Marz M."/>
            <person name="Spaller T."/>
            <person name="Winckler T."/>
            <person name="Schaap P."/>
            <person name="Glockner G."/>
        </authorList>
    </citation>
    <scope>NUCLEOTIDE SEQUENCE [LARGE SCALE GENOMIC DNA]</scope>
    <source>
        <strain evidence="2 3">Jena</strain>
    </source>
</reference>
<accession>A0A2P6P015</accession>
<keyword evidence="3" id="KW-1185">Reference proteome</keyword>
<sequence>MESKVGGGLIAVGVVSKDINLPKESADVYRSSSFTVHSATRRHSRVLSTHPLNVKQTSCDFLGSQISHGHNTIRRAYHLYLLSIKIKPSTMTRKKARGRASRRCLRCNRKSTVWRKGPGGSATLCNPCGVEYFRASRSHESMSRYRKRLREDWGLGVAADGSYVQIPHTLDDIEEEDSFDVDSSSLLSPTASSELCQSWNSTPRSQDVDSEFTIHSFEEEWTDSFIEDEVTVAPDGTEMMPLMLPEKVEVLVWDDKQFKDELFLSSESLDDETSNDYPASHFISNEMNRSCDLLVQDC</sequence>
<dbReference type="InterPro" id="IPR013088">
    <property type="entry name" value="Znf_NHR/GATA"/>
</dbReference>
<evidence type="ECO:0000313" key="2">
    <source>
        <dbReference type="EMBL" id="PRP89534.1"/>
    </source>
</evidence>
<dbReference type="InterPro" id="IPR000679">
    <property type="entry name" value="Znf_GATA"/>
</dbReference>
<feature type="domain" description="GATA-type" evidence="1">
    <location>
        <begin position="98"/>
        <end position="149"/>
    </location>
</feature>
<dbReference type="GO" id="GO:0008270">
    <property type="term" value="F:zinc ion binding"/>
    <property type="evidence" value="ECO:0007669"/>
    <property type="project" value="InterPro"/>
</dbReference>
<dbReference type="GO" id="GO:0006355">
    <property type="term" value="P:regulation of DNA-templated transcription"/>
    <property type="evidence" value="ECO:0007669"/>
    <property type="project" value="InterPro"/>
</dbReference>
<gene>
    <name evidence="2" type="ORF">PROFUN_00798</name>
</gene>